<name>A0AAE1HFB7_9NEOP</name>
<protein>
    <submittedName>
        <fullName evidence="3">tRNA nuclease CdiA-2</fullName>
    </submittedName>
</protein>
<feature type="region of interest" description="Disordered" evidence="2">
    <location>
        <begin position="166"/>
        <end position="198"/>
    </location>
</feature>
<keyword evidence="1" id="KW-0175">Coiled coil</keyword>
<proteinExistence type="predicted"/>
<feature type="non-terminal residue" evidence="3">
    <location>
        <position position="450"/>
    </location>
</feature>
<reference evidence="3" key="2">
    <citation type="journal article" date="2023" name="BMC Genomics">
        <title>Pest status, molecular evolution, and epigenetic factors derived from the genome assembly of Frankliniella fusca, a thysanopteran phytovirus vector.</title>
        <authorList>
            <person name="Catto M.A."/>
            <person name="Labadie P.E."/>
            <person name="Jacobson A.L."/>
            <person name="Kennedy G.G."/>
            <person name="Srinivasan R."/>
            <person name="Hunt B.G."/>
        </authorList>
    </citation>
    <scope>NUCLEOTIDE SEQUENCE</scope>
    <source>
        <strain evidence="3">PL_HMW_Pooled</strain>
    </source>
</reference>
<dbReference type="EMBL" id="JAHWGI010000990">
    <property type="protein sequence ID" value="KAK3920217.1"/>
    <property type="molecule type" value="Genomic_DNA"/>
</dbReference>
<comment type="caution">
    <text evidence="3">The sequence shown here is derived from an EMBL/GenBank/DDBJ whole genome shotgun (WGS) entry which is preliminary data.</text>
</comment>
<feature type="compositionally biased region" description="Basic and acidic residues" evidence="2">
    <location>
        <begin position="183"/>
        <end position="197"/>
    </location>
</feature>
<sequence length="450" mass="49914">VLMSEPVDNFFLVQLIEKNRCKVQVREEQVRQLARGIAAGEKLVAQLVKAVPAAVQALQQLLDSATTQVGQLKQDFEELRREEAGASATPELVPEQLEQAVRLVDGLRLMSIPKSSLVAVEEDGTVWKAFDELGPTGRLLLLQLRVDGRLEKDGAASLRQAGLVSKTTVQDGDQSGEEIEGDGLDRSEDGLQAEDKPFVGPPGISVLTIDKESDCEGKLLKVNDILKSERWLHARALRRLNGGGSEVLLRVLAPQLEELEIEGVASPSVMEEVAKMSKLKRLICKCDQKVEVYPDLPLQLEELKLQFPKENQLRCVDRMHRPRSLNVRDYFGTNVSFLPSPRHAGLVWLEVGFNDNCLSTMLSLIHAHAHSLRVLRVYCGAHELHQKGFYFPHLGKDLAAMGLSALEQLVLIRPEGKCDQVGDCLVQLRSFREYLGMSVDVVCAVCPRLV</sequence>
<gene>
    <name evidence="3" type="ORF">KUF71_009504</name>
</gene>
<dbReference type="Proteomes" id="UP001219518">
    <property type="component" value="Unassembled WGS sequence"/>
</dbReference>
<feature type="coiled-coil region" evidence="1">
    <location>
        <begin position="55"/>
        <end position="82"/>
    </location>
</feature>
<dbReference type="AlphaFoldDB" id="A0AAE1HFB7"/>
<evidence type="ECO:0000313" key="4">
    <source>
        <dbReference type="Proteomes" id="UP001219518"/>
    </source>
</evidence>
<accession>A0AAE1HFB7</accession>
<reference evidence="3" key="1">
    <citation type="submission" date="2021-07" db="EMBL/GenBank/DDBJ databases">
        <authorList>
            <person name="Catto M.A."/>
            <person name="Jacobson A."/>
            <person name="Kennedy G."/>
            <person name="Labadie P."/>
            <person name="Hunt B.G."/>
            <person name="Srinivasan R."/>
        </authorList>
    </citation>
    <scope>NUCLEOTIDE SEQUENCE</scope>
    <source>
        <strain evidence="3">PL_HMW_Pooled</strain>
        <tissue evidence="3">Head</tissue>
    </source>
</reference>
<evidence type="ECO:0000256" key="1">
    <source>
        <dbReference type="SAM" id="Coils"/>
    </source>
</evidence>
<keyword evidence="4" id="KW-1185">Reference proteome</keyword>
<evidence type="ECO:0000313" key="3">
    <source>
        <dbReference type="EMBL" id="KAK3920217.1"/>
    </source>
</evidence>
<evidence type="ECO:0000256" key="2">
    <source>
        <dbReference type="SAM" id="MobiDB-lite"/>
    </source>
</evidence>
<organism evidence="3 4">
    <name type="scientific">Frankliniella fusca</name>
    <dbReference type="NCBI Taxonomy" id="407009"/>
    <lineage>
        <taxon>Eukaryota</taxon>
        <taxon>Metazoa</taxon>
        <taxon>Ecdysozoa</taxon>
        <taxon>Arthropoda</taxon>
        <taxon>Hexapoda</taxon>
        <taxon>Insecta</taxon>
        <taxon>Pterygota</taxon>
        <taxon>Neoptera</taxon>
        <taxon>Paraneoptera</taxon>
        <taxon>Thysanoptera</taxon>
        <taxon>Terebrantia</taxon>
        <taxon>Thripoidea</taxon>
        <taxon>Thripidae</taxon>
        <taxon>Frankliniella</taxon>
    </lineage>
</organism>